<organism evidence="1 2">
    <name type="scientific">Portunus trituberculatus</name>
    <name type="common">Swimming crab</name>
    <name type="synonym">Neptunus trituberculatus</name>
    <dbReference type="NCBI Taxonomy" id="210409"/>
    <lineage>
        <taxon>Eukaryota</taxon>
        <taxon>Metazoa</taxon>
        <taxon>Ecdysozoa</taxon>
        <taxon>Arthropoda</taxon>
        <taxon>Crustacea</taxon>
        <taxon>Multicrustacea</taxon>
        <taxon>Malacostraca</taxon>
        <taxon>Eumalacostraca</taxon>
        <taxon>Eucarida</taxon>
        <taxon>Decapoda</taxon>
        <taxon>Pleocyemata</taxon>
        <taxon>Brachyura</taxon>
        <taxon>Eubrachyura</taxon>
        <taxon>Portunoidea</taxon>
        <taxon>Portunidae</taxon>
        <taxon>Portuninae</taxon>
        <taxon>Portunus</taxon>
    </lineage>
</organism>
<protein>
    <submittedName>
        <fullName evidence="1">Uncharacterized protein</fullName>
    </submittedName>
</protein>
<dbReference type="AlphaFoldDB" id="A0A5B7FVG1"/>
<dbReference type="Proteomes" id="UP000324222">
    <property type="component" value="Unassembled WGS sequence"/>
</dbReference>
<comment type="caution">
    <text evidence="1">The sequence shown here is derived from an EMBL/GenBank/DDBJ whole genome shotgun (WGS) entry which is preliminary data.</text>
</comment>
<sequence>MKIILIKLKSVQLGIHGYQVSTSDKEASRRPFLPLAQHGTRAGRSKYLQSLHYTDYPADALQLCLGLDTSFLMTLFTQGHI</sequence>
<accession>A0A5B7FVG1</accession>
<proteinExistence type="predicted"/>
<gene>
    <name evidence="1" type="ORF">E2C01_043122</name>
</gene>
<keyword evidence="2" id="KW-1185">Reference proteome</keyword>
<reference evidence="1 2" key="1">
    <citation type="submission" date="2019-05" db="EMBL/GenBank/DDBJ databases">
        <title>Another draft genome of Portunus trituberculatus and its Hox gene families provides insights of decapod evolution.</title>
        <authorList>
            <person name="Jeong J.-H."/>
            <person name="Song I."/>
            <person name="Kim S."/>
            <person name="Choi T."/>
            <person name="Kim D."/>
            <person name="Ryu S."/>
            <person name="Kim W."/>
        </authorList>
    </citation>
    <scope>NUCLEOTIDE SEQUENCE [LARGE SCALE GENOMIC DNA]</scope>
    <source>
        <tissue evidence="1">Muscle</tissue>
    </source>
</reference>
<evidence type="ECO:0000313" key="2">
    <source>
        <dbReference type="Proteomes" id="UP000324222"/>
    </source>
</evidence>
<dbReference type="EMBL" id="VSRR010008802">
    <property type="protein sequence ID" value="MPC49325.1"/>
    <property type="molecule type" value="Genomic_DNA"/>
</dbReference>
<name>A0A5B7FVG1_PORTR</name>
<evidence type="ECO:0000313" key="1">
    <source>
        <dbReference type="EMBL" id="MPC49325.1"/>
    </source>
</evidence>